<evidence type="ECO:0000256" key="2">
    <source>
        <dbReference type="SAM" id="MobiDB-lite"/>
    </source>
</evidence>
<keyword evidence="4" id="KW-0489">Methyltransferase</keyword>
<evidence type="ECO:0000256" key="3">
    <source>
        <dbReference type="SAM" id="Phobius"/>
    </source>
</evidence>
<evidence type="ECO:0000256" key="1">
    <source>
        <dbReference type="SAM" id="Coils"/>
    </source>
</evidence>
<keyword evidence="3" id="KW-0812">Transmembrane</keyword>
<dbReference type="PANTHER" id="PTHR38043:SF1">
    <property type="entry name" value="PROTEIN HEMX"/>
    <property type="match status" value="1"/>
</dbReference>
<reference evidence="4 5" key="1">
    <citation type="submission" date="2024-06" db="EMBL/GenBank/DDBJ databases">
        <title>Genomic Encyclopedia of Type Strains, Phase V (KMG-V): Genome sequencing to study the core and pangenomes of soil and plant-associated prokaryotes.</title>
        <authorList>
            <person name="Whitman W."/>
        </authorList>
    </citation>
    <scope>NUCLEOTIDE SEQUENCE [LARGE SCALE GENOMIC DNA]</scope>
    <source>
        <strain evidence="4 5">NE40</strain>
    </source>
</reference>
<feature type="region of interest" description="Disordered" evidence="2">
    <location>
        <begin position="384"/>
        <end position="420"/>
    </location>
</feature>
<dbReference type="Pfam" id="PF04375">
    <property type="entry name" value="HemX"/>
    <property type="match status" value="1"/>
</dbReference>
<evidence type="ECO:0000313" key="4">
    <source>
        <dbReference type="EMBL" id="MET4757548.1"/>
    </source>
</evidence>
<keyword evidence="3" id="KW-1133">Transmembrane helix</keyword>
<dbReference type="Proteomes" id="UP001549366">
    <property type="component" value="Unassembled WGS sequence"/>
</dbReference>
<protein>
    <submittedName>
        <fullName evidence="4">Uroporphyrin-3 C-methyltransferase</fullName>
        <ecNumber evidence="4">2.1.1.107</ecNumber>
    </submittedName>
</protein>
<dbReference type="GO" id="GO:0032259">
    <property type="term" value="P:methylation"/>
    <property type="evidence" value="ECO:0007669"/>
    <property type="project" value="UniProtKB-KW"/>
</dbReference>
<keyword evidence="4" id="KW-0808">Transferase</keyword>
<feature type="coiled-coil region" evidence="1">
    <location>
        <begin position="89"/>
        <end position="137"/>
    </location>
</feature>
<dbReference type="PANTHER" id="PTHR38043">
    <property type="entry name" value="PROTEIN HEMX"/>
    <property type="match status" value="1"/>
</dbReference>
<feature type="compositionally biased region" description="Basic and acidic residues" evidence="2">
    <location>
        <begin position="9"/>
        <end position="30"/>
    </location>
</feature>
<dbReference type="EMBL" id="JBEWTB010000002">
    <property type="protein sequence ID" value="MET4757548.1"/>
    <property type="molecule type" value="Genomic_DNA"/>
</dbReference>
<keyword evidence="3" id="KW-0472">Membrane</keyword>
<dbReference type="EC" id="2.1.1.107" evidence="4"/>
<feature type="region of interest" description="Disordered" evidence="2">
    <location>
        <begin position="1"/>
        <end position="42"/>
    </location>
</feature>
<name>A0ABV2SIF9_9GAMM</name>
<feature type="transmembrane region" description="Helical" evidence="3">
    <location>
        <begin position="51"/>
        <end position="73"/>
    </location>
</feature>
<sequence length="420" mass="46406">MSNNNVSKQSKDSEQAKNPEVTDAKPDSSGKNKKSSKTAATTTARPSRFPLLVALLALLIALTALASTAYIGWRGKTLEDSQPALQSGQEQLQSQIARQQARLTETIQNLSPVDQQIEALQKRNDRLLNRIDVLSRHVRELAGSNRDGWQLAEVEYLLRLANQKLLMTSDVISAKALLQDADTILLELDDYSLFPIREALAEDLAVLRMVPHLDQEGIYLRLSALSRQVAGLPLLQHEGFNKSEPVSQTTAVSTEASATETESSGWQTVLLGMLKNTWDSFTSLFRFTTDRTSPVTPLLTAEDNVLMRQNLRLLIEQAKLALLAREQGIYNESLQQAQHWVERYFEMSGDASLGMLEELQSLSSVTVNPNLPNVNRALDAIKQFQSSEKPSDSPESPETAPDNEALLNNKQEAGSGVQNS</sequence>
<dbReference type="InterPro" id="IPR007470">
    <property type="entry name" value="HemX"/>
</dbReference>
<comment type="caution">
    <text evidence="4">The sequence shown here is derived from an EMBL/GenBank/DDBJ whole genome shotgun (WGS) entry which is preliminary data.</text>
</comment>
<evidence type="ECO:0000313" key="5">
    <source>
        <dbReference type="Proteomes" id="UP001549366"/>
    </source>
</evidence>
<gene>
    <name evidence="4" type="ORF">V5J35_002740</name>
</gene>
<proteinExistence type="predicted"/>
<accession>A0ABV2SIF9</accession>
<keyword evidence="1" id="KW-0175">Coiled coil</keyword>
<feature type="compositionally biased region" description="Polar residues" evidence="2">
    <location>
        <begin position="406"/>
        <end position="420"/>
    </location>
</feature>
<dbReference type="GO" id="GO:0004851">
    <property type="term" value="F:uroporphyrin-III C-methyltransferase activity"/>
    <property type="evidence" value="ECO:0007669"/>
    <property type="project" value="UniProtKB-EC"/>
</dbReference>
<keyword evidence="5" id="KW-1185">Reference proteome</keyword>
<organism evidence="4 5">
    <name type="scientific">Endozoicomonas lisbonensis</name>
    <dbReference type="NCBI Taxonomy" id="3120522"/>
    <lineage>
        <taxon>Bacteria</taxon>
        <taxon>Pseudomonadati</taxon>
        <taxon>Pseudomonadota</taxon>
        <taxon>Gammaproteobacteria</taxon>
        <taxon>Oceanospirillales</taxon>
        <taxon>Endozoicomonadaceae</taxon>
        <taxon>Endozoicomonas</taxon>
    </lineage>
</organism>